<dbReference type="AlphaFoldDB" id="A7SLM4"/>
<dbReference type="InParanoid" id="A7SLM4"/>
<dbReference type="PANTHER" id="PTHR23252">
    <property type="entry name" value="INTIMAL THICKNESS RECEPTOR-RELATED"/>
    <property type="match status" value="1"/>
</dbReference>
<dbReference type="HOGENOM" id="CLU_1840156_0_0_1"/>
<accession>A7SLM4</accession>
<proteinExistence type="predicted"/>
<sequence length="140" mass="16835">DWQFVARFCFKDSYGEMRYRFEYPEEYAVQNILMYFDSQWPNAYPQVGMTCTTREDKLYRGNNQVINLTTSFMWSGCKRVIVDNKDMLHCTSDRKFLSMRARWWYIVVSNCKGTKGLKLKYELNLTNGDDFWTMHFSADE</sequence>
<reference evidence="2 3" key="1">
    <citation type="journal article" date="2007" name="Science">
        <title>Sea anemone genome reveals ancestral eumetazoan gene repertoire and genomic organization.</title>
        <authorList>
            <person name="Putnam N.H."/>
            <person name="Srivastava M."/>
            <person name="Hellsten U."/>
            <person name="Dirks B."/>
            <person name="Chapman J."/>
            <person name="Salamov A."/>
            <person name="Terry A."/>
            <person name="Shapiro H."/>
            <person name="Lindquist E."/>
            <person name="Kapitonov V.V."/>
            <person name="Jurka J."/>
            <person name="Genikhovich G."/>
            <person name="Grigoriev I.V."/>
            <person name="Lucas S.M."/>
            <person name="Steele R.E."/>
            <person name="Finnerty J.R."/>
            <person name="Technau U."/>
            <person name="Martindale M.Q."/>
            <person name="Rokhsar D.S."/>
        </authorList>
    </citation>
    <scope>NUCLEOTIDE SEQUENCE [LARGE SCALE GENOMIC DNA]</scope>
    <source>
        <strain evidence="3">CH2 X CH6</strain>
    </source>
</reference>
<dbReference type="Proteomes" id="UP000001593">
    <property type="component" value="Unassembled WGS sequence"/>
</dbReference>
<gene>
    <name evidence="2" type="ORF">NEMVEDRAFT_v1g122864</name>
</gene>
<keyword evidence="3" id="KW-1185">Reference proteome</keyword>
<evidence type="ECO:0000259" key="1">
    <source>
        <dbReference type="Pfam" id="PF21892"/>
    </source>
</evidence>
<feature type="domain" description="GPR180-like N-terminal" evidence="1">
    <location>
        <begin position="1"/>
        <end position="121"/>
    </location>
</feature>
<dbReference type="InterPro" id="IPR053880">
    <property type="entry name" value="GPR180-like_N"/>
</dbReference>
<feature type="non-terminal residue" evidence="2">
    <location>
        <position position="140"/>
    </location>
</feature>
<protein>
    <recommendedName>
        <fullName evidence="1">GPR180-like N-terminal domain-containing protein</fullName>
    </recommendedName>
</protein>
<dbReference type="EMBL" id="DS469700">
    <property type="protein sequence ID" value="EDO35392.1"/>
    <property type="molecule type" value="Genomic_DNA"/>
</dbReference>
<dbReference type="eggNOG" id="KOG4290">
    <property type="taxonomic scope" value="Eukaryota"/>
</dbReference>
<dbReference type="OMA" id="LDYEMIL"/>
<dbReference type="KEGG" id="nve:5506790"/>
<dbReference type="PANTHER" id="PTHR23252:SF24">
    <property type="entry name" value="TRANSMEMBRANE PROTEIN 145"/>
    <property type="match status" value="1"/>
</dbReference>
<feature type="non-terminal residue" evidence="2">
    <location>
        <position position="1"/>
    </location>
</feature>
<dbReference type="InterPro" id="IPR047831">
    <property type="entry name" value="GPR180/TMEM145"/>
</dbReference>
<name>A7SLM4_NEMVE</name>
<evidence type="ECO:0000313" key="2">
    <source>
        <dbReference type="EMBL" id="EDO35392.1"/>
    </source>
</evidence>
<dbReference type="STRING" id="45351.A7SLM4"/>
<evidence type="ECO:0000313" key="3">
    <source>
        <dbReference type="Proteomes" id="UP000001593"/>
    </source>
</evidence>
<dbReference type="Pfam" id="PF21892">
    <property type="entry name" value="TMEM145_N"/>
    <property type="match status" value="1"/>
</dbReference>
<dbReference type="PhylomeDB" id="A7SLM4"/>
<organism evidence="2 3">
    <name type="scientific">Nematostella vectensis</name>
    <name type="common">Starlet sea anemone</name>
    <dbReference type="NCBI Taxonomy" id="45351"/>
    <lineage>
        <taxon>Eukaryota</taxon>
        <taxon>Metazoa</taxon>
        <taxon>Cnidaria</taxon>
        <taxon>Anthozoa</taxon>
        <taxon>Hexacorallia</taxon>
        <taxon>Actiniaria</taxon>
        <taxon>Edwardsiidae</taxon>
        <taxon>Nematostella</taxon>
    </lineage>
</organism>